<dbReference type="Proteomes" id="UP000199569">
    <property type="component" value="Unassembled WGS sequence"/>
</dbReference>
<proteinExistence type="predicted"/>
<evidence type="ECO:0000313" key="2">
    <source>
        <dbReference type="EMBL" id="SCY00612.1"/>
    </source>
</evidence>
<dbReference type="RefSeq" id="WP_091129413.1">
    <property type="nucleotide sequence ID" value="NZ_FMVJ01000002.1"/>
</dbReference>
<name>A0A1G5CDY9_9HYPH</name>
<evidence type="ECO:0000256" key="1">
    <source>
        <dbReference type="SAM" id="MobiDB-lite"/>
    </source>
</evidence>
<organism evidence="2 3">
    <name type="scientific">Microvirga guangxiensis</name>
    <dbReference type="NCBI Taxonomy" id="549386"/>
    <lineage>
        <taxon>Bacteria</taxon>
        <taxon>Pseudomonadati</taxon>
        <taxon>Pseudomonadota</taxon>
        <taxon>Alphaproteobacteria</taxon>
        <taxon>Hyphomicrobiales</taxon>
        <taxon>Methylobacteriaceae</taxon>
        <taxon>Microvirga</taxon>
    </lineage>
</organism>
<feature type="region of interest" description="Disordered" evidence="1">
    <location>
        <begin position="151"/>
        <end position="174"/>
    </location>
</feature>
<dbReference type="EMBL" id="FMVJ01000002">
    <property type="protein sequence ID" value="SCY00612.1"/>
    <property type="molecule type" value="Genomic_DNA"/>
</dbReference>
<gene>
    <name evidence="2" type="ORF">SAMN02927923_00542</name>
</gene>
<sequence length="203" mass="21362">MSQLSENKSLQNALSNLGAIFGTSNDDVQIGLLRQVVEALWFPLSEDEDGSRAVAALAVLHEMKPQDIFEGLLASQMVGTHNAAMECLKRAAEAGANVTGAEVNLRLASKFLAIYLQQLDGLNRHRGKGAPQVNVGAVNVQSGGQAIVGSVEAKPPRKHKRPAHEPRIPALTSSPVIPIGLGGANELIEQPLGRGSNEPIGDA</sequence>
<evidence type="ECO:0000313" key="3">
    <source>
        <dbReference type="Proteomes" id="UP000199569"/>
    </source>
</evidence>
<dbReference type="OrthoDB" id="7432673at2"/>
<reference evidence="3" key="1">
    <citation type="submission" date="2016-10" db="EMBL/GenBank/DDBJ databases">
        <authorList>
            <person name="Varghese N."/>
            <person name="Submissions S."/>
        </authorList>
    </citation>
    <scope>NUCLEOTIDE SEQUENCE [LARGE SCALE GENOMIC DNA]</scope>
    <source>
        <strain evidence="3">CGMCC 1.7666</strain>
    </source>
</reference>
<dbReference type="AlphaFoldDB" id="A0A1G5CDY9"/>
<accession>A0A1G5CDY9</accession>
<protein>
    <submittedName>
        <fullName evidence="2">Uncharacterized protein</fullName>
    </submittedName>
</protein>
<keyword evidence="3" id="KW-1185">Reference proteome</keyword>